<protein>
    <submittedName>
        <fullName evidence="2">Uncharacterized protein</fullName>
    </submittedName>
</protein>
<dbReference type="Proteomes" id="UP000184073">
    <property type="component" value="Unassembled WGS sequence"/>
</dbReference>
<feature type="chain" id="PRO_5012838029" evidence="1">
    <location>
        <begin position="21"/>
        <end position="273"/>
    </location>
</feature>
<organism evidence="2 3">
    <name type="scientific">Aspergillus versicolor CBS 583.65</name>
    <dbReference type="NCBI Taxonomy" id="1036611"/>
    <lineage>
        <taxon>Eukaryota</taxon>
        <taxon>Fungi</taxon>
        <taxon>Dikarya</taxon>
        <taxon>Ascomycota</taxon>
        <taxon>Pezizomycotina</taxon>
        <taxon>Eurotiomycetes</taxon>
        <taxon>Eurotiomycetidae</taxon>
        <taxon>Eurotiales</taxon>
        <taxon>Aspergillaceae</taxon>
        <taxon>Aspergillus</taxon>
        <taxon>Aspergillus subgen. Nidulantes</taxon>
    </lineage>
</organism>
<reference evidence="3" key="1">
    <citation type="journal article" date="2017" name="Genome Biol.">
        <title>Comparative genomics reveals high biological diversity and specific adaptations in the industrially and medically important fungal genus Aspergillus.</title>
        <authorList>
            <person name="de Vries R.P."/>
            <person name="Riley R."/>
            <person name="Wiebenga A."/>
            <person name="Aguilar-Osorio G."/>
            <person name="Amillis S."/>
            <person name="Uchima C.A."/>
            <person name="Anderluh G."/>
            <person name="Asadollahi M."/>
            <person name="Askin M."/>
            <person name="Barry K."/>
            <person name="Battaglia E."/>
            <person name="Bayram O."/>
            <person name="Benocci T."/>
            <person name="Braus-Stromeyer S.A."/>
            <person name="Caldana C."/>
            <person name="Canovas D."/>
            <person name="Cerqueira G.C."/>
            <person name="Chen F."/>
            <person name="Chen W."/>
            <person name="Choi C."/>
            <person name="Clum A."/>
            <person name="Dos Santos R.A."/>
            <person name="Damasio A.R."/>
            <person name="Diallinas G."/>
            <person name="Emri T."/>
            <person name="Fekete E."/>
            <person name="Flipphi M."/>
            <person name="Freyberg S."/>
            <person name="Gallo A."/>
            <person name="Gournas C."/>
            <person name="Habgood R."/>
            <person name="Hainaut M."/>
            <person name="Harispe M.L."/>
            <person name="Henrissat B."/>
            <person name="Hilden K.S."/>
            <person name="Hope R."/>
            <person name="Hossain A."/>
            <person name="Karabika E."/>
            <person name="Karaffa L."/>
            <person name="Karanyi Z."/>
            <person name="Krasevec N."/>
            <person name="Kuo A."/>
            <person name="Kusch H."/>
            <person name="LaButti K."/>
            <person name="Lagendijk E.L."/>
            <person name="Lapidus A."/>
            <person name="Levasseur A."/>
            <person name="Lindquist E."/>
            <person name="Lipzen A."/>
            <person name="Logrieco A.F."/>
            <person name="MacCabe A."/>
            <person name="Maekelae M.R."/>
            <person name="Malavazi I."/>
            <person name="Melin P."/>
            <person name="Meyer V."/>
            <person name="Mielnichuk N."/>
            <person name="Miskei M."/>
            <person name="Molnar A.P."/>
            <person name="Mule G."/>
            <person name="Ngan C.Y."/>
            <person name="Orejas M."/>
            <person name="Orosz E."/>
            <person name="Ouedraogo J.P."/>
            <person name="Overkamp K.M."/>
            <person name="Park H.-S."/>
            <person name="Perrone G."/>
            <person name="Piumi F."/>
            <person name="Punt P.J."/>
            <person name="Ram A.F."/>
            <person name="Ramon A."/>
            <person name="Rauscher S."/>
            <person name="Record E."/>
            <person name="Riano-Pachon D.M."/>
            <person name="Robert V."/>
            <person name="Roehrig J."/>
            <person name="Ruller R."/>
            <person name="Salamov A."/>
            <person name="Salih N.S."/>
            <person name="Samson R.A."/>
            <person name="Sandor E."/>
            <person name="Sanguinetti M."/>
            <person name="Schuetze T."/>
            <person name="Sepcic K."/>
            <person name="Shelest E."/>
            <person name="Sherlock G."/>
            <person name="Sophianopoulou V."/>
            <person name="Squina F.M."/>
            <person name="Sun H."/>
            <person name="Susca A."/>
            <person name="Todd R.B."/>
            <person name="Tsang A."/>
            <person name="Unkles S.E."/>
            <person name="van de Wiele N."/>
            <person name="van Rossen-Uffink D."/>
            <person name="Oliveira J.V."/>
            <person name="Vesth T.C."/>
            <person name="Visser J."/>
            <person name="Yu J.-H."/>
            <person name="Zhou M."/>
            <person name="Andersen M.R."/>
            <person name="Archer D.B."/>
            <person name="Baker S.E."/>
            <person name="Benoit I."/>
            <person name="Brakhage A.A."/>
            <person name="Braus G.H."/>
            <person name="Fischer R."/>
            <person name="Frisvad J.C."/>
            <person name="Goldman G.H."/>
            <person name="Houbraken J."/>
            <person name="Oakley B."/>
            <person name="Pocsi I."/>
            <person name="Scazzocchio C."/>
            <person name="Seiboth B."/>
            <person name="vanKuyk P.A."/>
            <person name="Wortman J."/>
            <person name="Dyer P.S."/>
            <person name="Grigoriev I.V."/>
        </authorList>
    </citation>
    <scope>NUCLEOTIDE SEQUENCE [LARGE SCALE GENOMIC DNA]</scope>
    <source>
        <strain evidence="3">CBS 583.65</strain>
    </source>
</reference>
<proteinExistence type="predicted"/>
<dbReference type="GeneID" id="63724612"/>
<accession>A0A1L9PJR8</accession>
<sequence length="273" mass="30070">MTISWHTHIALAILCGGVGCLTILATPCRSMEFIWHAEPGYDSSFGMHVIDPAGNPTEEESYIIRIPLSGSRREIGDEEILARFSKGFFAGWVFGPERWIAPFVQGVIDHEVFMGARVSTGDLGDSCSHSDVCAHAYYISRPSGMSQRHLPPLGACLFGLYYLVDTSAYSAKDRELTFPSSARTPRPGRSFVEYAGRTKGRSLAASHRFELLRESLAGDGEDEGVTIIYSHVRSNPRTGGQVYGSFMTAMHVCYAHLLFAEGVREVLASRSYM</sequence>
<dbReference type="EMBL" id="KV878128">
    <property type="protein sequence ID" value="OJJ01742.1"/>
    <property type="molecule type" value="Genomic_DNA"/>
</dbReference>
<evidence type="ECO:0000313" key="3">
    <source>
        <dbReference type="Proteomes" id="UP000184073"/>
    </source>
</evidence>
<dbReference type="AlphaFoldDB" id="A0A1L9PJR8"/>
<evidence type="ECO:0000256" key="1">
    <source>
        <dbReference type="SAM" id="SignalP"/>
    </source>
</evidence>
<keyword evidence="1" id="KW-0732">Signal</keyword>
<dbReference type="VEuPathDB" id="FungiDB:ASPVEDRAFT_192004"/>
<keyword evidence="3" id="KW-1185">Reference proteome</keyword>
<name>A0A1L9PJR8_ASPVE</name>
<gene>
    <name evidence="2" type="ORF">ASPVEDRAFT_192004</name>
</gene>
<dbReference type="OrthoDB" id="3354680at2759"/>
<dbReference type="RefSeq" id="XP_040667504.1">
    <property type="nucleotide sequence ID" value="XM_040809101.1"/>
</dbReference>
<evidence type="ECO:0000313" key="2">
    <source>
        <dbReference type="EMBL" id="OJJ01742.1"/>
    </source>
</evidence>
<feature type="signal peptide" evidence="1">
    <location>
        <begin position="1"/>
        <end position="20"/>
    </location>
</feature>